<evidence type="ECO:0008006" key="3">
    <source>
        <dbReference type="Google" id="ProtNLM"/>
    </source>
</evidence>
<evidence type="ECO:0000313" key="2">
    <source>
        <dbReference type="Proteomes" id="UP000277579"/>
    </source>
</evidence>
<comment type="caution">
    <text evidence="1">The sequence shown here is derived from an EMBL/GenBank/DDBJ whole genome shotgun (WGS) entry which is preliminary data.</text>
</comment>
<dbReference type="Gene3D" id="2.60.40.1120">
    <property type="entry name" value="Carboxypeptidase-like, regulatory domain"/>
    <property type="match status" value="1"/>
</dbReference>
<accession>A0A495MK09</accession>
<proteinExistence type="predicted"/>
<evidence type="ECO:0000313" key="1">
    <source>
        <dbReference type="EMBL" id="RKS26296.1"/>
    </source>
</evidence>
<dbReference type="EMBL" id="RBLC01000001">
    <property type="protein sequence ID" value="RKS26296.1"/>
    <property type="molecule type" value="Genomic_DNA"/>
</dbReference>
<sequence>MKNILFFFMVILLSCNSDDDNDSVNCTEEIRAGLVVRVKDAVTNLELQEGVVVTATDGSYSEILEYGSTSTSTFVGAFERPGNYILTVSANGYQSFASGLITVTADVCHVIPKNVTIALQPE</sequence>
<dbReference type="AlphaFoldDB" id="A0A495MK09"/>
<reference evidence="1 2" key="1">
    <citation type="submission" date="2018-10" db="EMBL/GenBank/DDBJ databases">
        <title>Genomic Encyclopedia of Archaeal and Bacterial Type Strains, Phase II (KMG-II): from individual species to whole genera.</title>
        <authorList>
            <person name="Goeker M."/>
        </authorList>
    </citation>
    <scope>NUCLEOTIDE SEQUENCE [LARGE SCALE GENOMIC DNA]</scope>
    <source>
        <strain evidence="1 2">DSM 29537</strain>
    </source>
</reference>
<dbReference type="Proteomes" id="UP000277579">
    <property type="component" value="Unassembled WGS sequence"/>
</dbReference>
<organism evidence="1 2">
    <name type="scientific">Flavobacterium endophyticum</name>
    <dbReference type="NCBI Taxonomy" id="1540163"/>
    <lineage>
        <taxon>Bacteria</taxon>
        <taxon>Pseudomonadati</taxon>
        <taxon>Bacteroidota</taxon>
        <taxon>Flavobacteriia</taxon>
        <taxon>Flavobacteriales</taxon>
        <taxon>Flavobacteriaceae</taxon>
        <taxon>Flavobacterium</taxon>
    </lineage>
</organism>
<dbReference type="OrthoDB" id="1446904at2"/>
<protein>
    <recommendedName>
        <fullName evidence="3">Carboxypeptidase family protein</fullName>
    </recommendedName>
</protein>
<gene>
    <name evidence="1" type="ORF">CLV94_1353</name>
</gene>
<dbReference type="PROSITE" id="PS51257">
    <property type="entry name" value="PROKAR_LIPOPROTEIN"/>
    <property type="match status" value="1"/>
</dbReference>
<dbReference type="RefSeq" id="WP_121375626.1">
    <property type="nucleotide sequence ID" value="NZ_RBLC01000001.1"/>
</dbReference>
<name>A0A495MK09_9FLAO</name>
<keyword evidence="2" id="KW-1185">Reference proteome</keyword>